<feature type="compositionally biased region" description="Low complexity" evidence="10">
    <location>
        <begin position="1040"/>
        <end position="1060"/>
    </location>
</feature>
<feature type="region of interest" description="Disordered" evidence="10">
    <location>
        <begin position="856"/>
        <end position="1573"/>
    </location>
</feature>
<dbReference type="EMBL" id="KB306751">
    <property type="protein sequence ID" value="ELT99582.1"/>
    <property type="molecule type" value="Genomic_DNA"/>
</dbReference>
<dbReference type="EnsemblMetazoa" id="CapteT224076">
    <property type="protein sequence ID" value="CapteP224076"/>
    <property type="gene ID" value="CapteG224076"/>
</dbReference>
<reference evidence="13" key="3">
    <citation type="submission" date="2015-06" db="UniProtKB">
        <authorList>
            <consortium name="EnsemblMetazoa"/>
        </authorList>
    </citation>
    <scope>IDENTIFICATION</scope>
</reference>
<feature type="region of interest" description="Disordered" evidence="10">
    <location>
        <begin position="706"/>
        <end position="737"/>
    </location>
</feature>
<protein>
    <recommendedName>
        <fullName evidence="3 9">Mediator of RNA polymerase II transcription subunit 1</fullName>
    </recommendedName>
    <alternativeName>
        <fullName evidence="8 9">Mediator complex subunit 1</fullName>
    </alternativeName>
</protein>
<evidence type="ECO:0000256" key="1">
    <source>
        <dbReference type="ARBA" id="ARBA00004123"/>
    </source>
</evidence>
<reference evidence="14" key="1">
    <citation type="submission" date="2012-12" db="EMBL/GenBank/DDBJ databases">
        <authorList>
            <person name="Hellsten U."/>
            <person name="Grimwood J."/>
            <person name="Chapman J.A."/>
            <person name="Shapiro H."/>
            <person name="Aerts A."/>
            <person name="Otillar R.P."/>
            <person name="Terry A.Y."/>
            <person name="Boore J.L."/>
            <person name="Simakov O."/>
            <person name="Marletaz F."/>
            <person name="Cho S.-J."/>
            <person name="Edsinger-Gonzales E."/>
            <person name="Havlak P."/>
            <person name="Kuo D.-H."/>
            <person name="Larsson T."/>
            <person name="Lv J."/>
            <person name="Arendt D."/>
            <person name="Savage R."/>
            <person name="Osoegawa K."/>
            <person name="de Jong P."/>
            <person name="Lindberg D.R."/>
            <person name="Seaver E.C."/>
            <person name="Weisblat D.A."/>
            <person name="Putnam N.H."/>
            <person name="Grigoriev I.V."/>
            <person name="Rokhsar D.S."/>
        </authorList>
    </citation>
    <scope>NUCLEOTIDE SEQUENCE</scope>
    <source>
        <strain evidence="14">I ESC-2004</strain>
    </source>
</reference>
<feature type="compositionally biased region" description="Gly residues" evidence="10">
    <location>
        <begin position="727"/>
        <end position="737"/>
    </location>
</feature>
<feature type="compositionally biased region" description="Polar residues" evidence="10">
    <location>
        <begin position="1227"/>
        <end position="1241"/>
    </location>
</feature>
<feature type="compositionally biased region" description="Polar residues" evidence="10">
    <location>
        <begin position="1476"/>
        <end position="1485"/>
    </location>
</feature>
<dbReference type="STRING" id="283909.R7U120"/>
<comment type="similarity">
    <text evidence="2 9">Belongs to the Mediator complex subunit 1 family.</text>
</comment>
<evidence type="ECO:0000256" key="9">
    <source>
        <dbReference type="RuleBase" id="RU364059"/>
    </source>
</evidence>
<feature type="region of interest" description="Disordered" evidence="10">
    <location>
        <begin position="559"/>
        <end position="666"/>
    </location>
</feature>
<keyword evidence="6 9" id="KW-0804">Transcription</keyword>
<evidence type="ECO:0000256" key="5">
    <source>
        <dbReference type="ARBA" id="ARBA00023159"/>
    </source>
</evidence>
<sequence length="1587" mass="172167">MAAQSTQLVQLMERLRNRRPPSWNDTLRCLKSALVEKRPFAVDKSKLRCHLETLHKAFKVTDYTSMVERLELLAHRHGLKFSHDPNTAVIYLSADVLYLQVALEASGRVKMVQVSCNSEITNCPDLAKSLSNSQFESFIKHIDGLSSVSNVCTDKKLKSKLFLALQSLETDLSMLSKLQSTISSVPNYIHKSPLGILLPRNGGIAMRMVYFVGPYDLLNESTASSCPMTVEGIVDNNIGCSVTVGVESSELHKLQTMPLMSINHSPEGKSMPAFSALSSVNSCHFPAVFVLRLQKPIPVSLTVLRLIQEVTDLEVVDPSEMTSLPSLLLQHYSKHRAAEYDSTKGLHVPLPDQRHSYFLSALNGSPDLQGALVTRIPFLHPTNVPRLLQLLRMQLLFNTVIGSCISKQPLKSAELDLRDITNVRCVINPHDNQEPICPEEHASRVFQRCLSIPITMRSVLHKAKHLLKAELLRQTPPPPLPVATPPLSRTGLERRLAFIESHAPPSKMAEYNQDAMDALEGIDPVPVTPTTPLAATSSPNKMCFDKVVKNPMLASLLDQESSASPSVVSRDSQSSAPMLSALLGNDSPSSTSSNFSTSTTSTMATINKHRKQRKRRSNSERTSPVNRTPKRKPSEDDFSSSLPPMDFDFTGFDLPPSAPPSATLTPTLTTPTVNLSAEEQRANPFLQESHVSRLASSLDKIIKQESKDGEIQPECSTHAEDGRKEGGGLNHVGVEGGGGGDDVVKLETVAEAFQELSAKSFNPTDLINKTAKLHRQRSHDKDLYDFHVIKTETNYFNDNEDSQKSFTKEKQPEGTTIKIKMDVGHGVSIAMSKEKKERADTKPPITVKLNKKILKDSPLMKSEGGLDASSWQPEKKNHGTVDLTKSEDASPRILTGSLKSKRFTKEKLREKKKRSSKHNSSDRDKRKRNDEIKREELKKQKIYDFDSEINRSENFRVEKGPQKPTTIKITKVPSAASRGALVTTSVSNKSPSRTSPVVSSPSQVKVVKGVDGGREKGLSKVTSRPGQKQVYNRSKSDPQGAWGVSANASASSGSANGGSSKVDSKLTRNPSVKLKPLNLAPGGTTVTVSMPNKNSQSPISTPSTPRTAPVAPSSSKALPPPRKKGSLSAVIDKLTKQQKGPTDRKEAYDAIRLQIIREGNKPSTPTKELLEGSFKSSQGKKPGSLSGMKTIPKVPKTSSSTPSHLQNKTAQIPGRRSPSVNAKPAQAPSNNSQKPALNSIPSAIPSKAVPPTSRPNTASPKGDPSSRPKDILLSKNQPIQSPPQTELPSPSRASVPTIPLVKQTSKAQATPPPVMHSRDPRTLGPSKVPPKPSASAVTFTESPASPTPENRGPSKQEDKAKAAAAAAAAKGEDAPNRHFLDAVIKLNGTSEECEEKKTSVQPQNHVKSADDNRSKHPSLQTSAQTPKSVNSSEDKENKAAKSAADDDVFKAPTPKTAAWNGEEAERSRVDKFRSKSVLSPRSDISSPEDGLIIDVHSPATPRDPTARLRERSNSPKSPAIRSPMSADLPKSPANHLALSPSPRRPIRQGPSPQTLKPVRGSPSKSSPAVGDALDIDDDLMDAALGVV</sequence>
<evidence type="ECO:0000256" key="2">
    <source>
        <dbReference type="ARBA" id="ARBA00006210"/>
    </source>
</evidence>
<gene>
    <name evidence="12" type="ORF">CAPTEDRAFT_224076</name>
</gene>
<dbReference type="InterPro" id="IPR019680">
    <property type="entry name" value="Mediator_Med1"/>
</dbReference>
<organism evidence="12">
    <name type="scientific">Capitella teleta</name>
    <name type="common">Polychaete worm</name>
    <dbReference type="NCBI Taxonomy" id="283909"/>
    <lineage>
        <taxon>Eukaryota</taxon>
        <taxon>Metazoa</taxon>
        <taxon>Spiralia</taxon>
        <taxon>Lophotrochozoa</taxon>
        <taxon>Annelida</taxon>
        <taxon>Polychaeta</taxon>
        <taxon>Sedentaria</taxon>
        <taxon>Scolecida</taxon>
        <taxon>Capitellidae</taxon>
        <taxon>Capitella</taxon>
    </lineage>
</organism>
<feature type="compositionally biased region" description="Basic and acidic residues" evidence="10">
    <location>
        <begin position="1370"/>
        <end position="1380"/>
    </location>
</feature>
<dbReference type="HOGENOM" id="CLU_244863_0_0_1"/>
<dbReference type="GO" id="GO:0045944">
    <property type="term" value="P:positive regulation of transcription by RNA polymerase II"/>
    <property type="evidence" value="ECO:0007669"/>
    <property type="project" value="UniProtKB-ARBA"/>
</dbReference>
<feature type="compositionally biased region" description="Basic and acidic residues" evidence="10">
    <location>
        <begin position="919"/>
        <end position="961"/>
    </location>
</feature>
<feature type="compositionally biased region" description="Low complexity" evidence="10">
    <location>
        <begin position="587"/>
        <end position="602"/>
    </location>
</feature>
<feature type="compositionally biased region" description="Basic and acidic residues" evidence="10">
    <location>
        <begin position="1432"/>
        <end position="1449"/>
    </location>
</feature>
<evidence type="ECO:0000313" key="14">
    <source>
        <dbReference type="Proteomes" id="UP000014760"/>
    </source>
</evidence>
<dbReference type="GO" id="GO:0016592">
    <property type="term" value="C:mediator complex"/>
    <property type="evidence" value="ECO:0007669"/>
    <property type="project" value="InterPro"/>
</dbReference>
<dbReference type="InterPro" id="IPR051999">
    <property type="entry name" value="Mediator_complex_subunit_1"/>
</dbReference>
<feature type="compositionally biased region" description="Basic and acidic residues" evidence="10">
    <location>
        <begin position="1352"/>
        <end position="1361"/>
    </location>
</feature>
<feature type="compositionally biased region" description="Low complexity" evidence="10">
    <location>
        <begin position="989"/>
        <end position="1009"/>
    </location>
</feature>
<feature type="compositionally biased region" description="Polar residues" evidence="10">
    <location>
        <begin position="1084"/>
        <end position="1116"/>
    </location>
</feature>
<feature type="compositionally biased region" description="Basic residues" evidence="10">
    <location>
        <begin position="607"/>
        <end position="616"/>
    </location>
</feature>
<keyword evidence="4 9" id="KW-0805">Transcription regulation</keyword>
<evidence type="ECO:0000313" key="13">
    <source>
        <dbReference type="EnsemblMetazoa" id="CapteP224076"/>
    </source>
</evidence>
<dbReference type="EMBL" id="AMQN01009986">
    <property type="status" value="NOT_ANNOTATED_CDS"/>
    <property type="molecule type" value="Genomic_DNA"/>
</dbReference>
<comment type="subcellular location">
    <subcellularLocation>
        <location evidence="1 9">Nucleus</location>
    </subcellularLocation>
</comment>
<dbReference type="Pfam" id="PF10744">
    <property type="entry name" value="Med1"/>
    <property type="match status" value="1"/>
</dbReference>
<feature type="compositionally biased region" description="Basic and acidic residues" evidence="10">
    <location>
        <begin position="717"/>
        <end position="726"/>
    </location>
</feature>
<feature type="compositionally biased region" description="Basic and acidic residues" evidence="10">
    <location>
        <begin position="873"/>
        <end position="890"/>
    </location>
</feature>
<evidence type="ECO:0000256" key="4">
    <source>
        <dbReference type="ARBA" id="ARBA00023015"/>
    </source>
</evidence>
<feature type="compositionally biased region" description="Polar residues" evidence="10">
    <location>
        <begin position="1274"/>
        <end position="1294"/>
    </location>
</feature>
<comment type="function">
    <text evidence="9">Component of the Mediator complex, a coactivator involved in the regulated transcription of nearly all RNA polymerase II-dependent genes. Mediator functions as a bridge to convey information from gene-specific regulatory proteins to the basal RNA polymerase II transcription machinery. Mediator is recruited to promoters by direct interactions with regulatory proteins and serves as a scaffold for the assembly of a functional preinitiation complex with RNA polymerase II and the general transcription factors.</text>
</comment>
<feature type="compositionally biased region" description="Polar residues" evidence="10">
    <location>
        <begin position="1417"/>
        <end position="1431"/>
    </location>
</feature>
<feature type="compositionally biased region" description="Low complexity" evidence="10">
    <location>
        <begin position="559"/>
        <end position="577"/>
    </location>
</feature>
<accession>R7U120</accession>
<feature type="compositionally biased region" description="Basic and acidic residues" evidence="10">
    <location>
        <begin position="1463"/>
        <end position="1473"/>
    </location>
</feature>
<dbReference type="GO" id="GO:0003712">
    <property type="term" value="F:transcription coregulator activity"/>
    <property type="evidence" value="ECO:0007669"/>
    <property type="project" value="InterPro"/>
</dbReference>
<dbReference type="Proteomes" id="UP000014760">
    <property type="component" value="Unassembled WGS sequence"/>
</dbReference>
<proteinExistence type="inferred from homology"/>
<feature type="compositionally biased region" description="Polar residues" evidence="10">
    <location>
        <begin position="1020"/>
        <end position="1033"/>
    </location>
</feature>
<dbReference type="OMA" id="NMKERHE"/>
<evidence type="ECO:0000256" key="6">
    <source>
        <dbReference type="ARBA" id="ARBA00023163"/>
    </source>
</evidence>
<reference evidence="12 14" key="2">
    <citation type="journal article" date="2013" name="Nature">
        <title>Insights into bilaterian evolution from three spiralian genomes.</title>
        <authorList>
            <person name="Simakov O."/>
            <person name="Marletaz F."/>
            <person name="Cho S.J."/>
            <person name="Edsinger-Gonzales E."/>
            <person name="Havlak P."/>
            <person name="Hellsten U."/>
            <person name="Kuo D.H."/>
            <person name="Larsson T."/>
            <person name="Lv J."/>
            <person name="Arendt D."/>
            <person name="Savage R."/>
            <person name="Osoegawa K."/>
            <person name="de Jong P."/>
            <person name="Grimwood J."/>
            <person name="Chapman J.A."/>
            <person name="Shapiro H."/>
            <person name="Aerts A."/>
            <person name="Otillar R.P."/>
            <person name="Terry A.Y."/>
            <person name="Boore J.L."/>
            <person name="Grigoriev I.V."/>
            <person name="Lindberg D.R."/>
            <person name="Seaver E.C."/>
            <person name="Weisblat D.A."/>
            <person name="Putnam N.H."/>
            <person name="Rokhsar D.S."/>
        </authorList>
    </citation>
    <scope>NUCLEOTIDE SEQUENCE</scope>
    <source>
        <strain evidence="12 14">I ESC-2004</strain>
    </source>
</reference>
<feature type="compositionally biased region" description="Polar residues" evidence="10">
    <location>
        <begin position="1338"/>
        <end position="1348"/>
    </location>
</feature>
<evidence type="ECO:0000256" key="3">
    <source>
        <dbReference type="ARBA" id="ARBA00020612"/>
    </source>
</evidence>
<evidence type="ECO:0000256" key="7">
    <source>
        <dbReference type="ARBA" id="ARBA00023242"/>
    </source>
</evidence>
<evidence type="ECO:0000256" key="10">
    <source>
        <dbReference type="SAM" id="MobiDB-lite"/>
    </source>
</evidence>
<feature type="compositionally biased region" description="Basic and acidic residues" evidence="10">
    <location>
        <begin position="1504"/>
        <end position="1513"/>
    </location>
</feature>
<dbReference type="OrthoDB" id="2281547at2759"/>
<feature type="domain" description="Mediator complex subunit Med1" evidence="11">
    <location>
        <begin position="51"/>
        <end position="405"/>
    </location>
</feature>
<dbReference type="PANTHER" id="PTHR12881">
    <property type="entry name" value="MEDIATOR OF RNA POLYMERASE II TRANSCRIPTION SUBUNIT 1"/>
    <property type="match status" value="1"/>
</dbReference>
<keyword evidence="14" id="KW-1185">Reference proteome</keyword>
<evidence type="ECO:0000256" key="8">
    <source>
        <dbReference type="ARBA" id="ARBA00031254"/>
    </source>
</evidence>
<evidence type="ECO:0000259" key="11">
    <source>
        <dbReference type="Pfam" id="PF10744"/>
    </source>
</evidence>
<keyword evidence="5 9" id="KW-0010">Activator</keyword>
<name>R7U120_CAPTE</name>
<evidence type="ECO:0000313" key="12">
    <source>
        <dbReference type="EMBL" id="ELT99582.1"/>
    </source>
</evidence>
<dbReference type="PANTHER" id="PTHR12881:SF10">
    <property type="entry name" value="MEDIATOR OF RNA POLYMERASE II TRANSCRIPTION SUBUNIT 1"/>
    <property type="match status" value="1"/>
</dbReference>
<feature type="compositionally biased region" description="Low complexity" evidence="10">
    <location>
        <begin position="1189"/>
        <end position="1203"/>
    </location>
</feature>
<keyword evidence="7 9" id="KW-0539">Nucleus</keyword>